<dbReference type="InterPro" id="IPR050704">
    <property type="entry name" value="Peptidase_C85-like"/>
</dbReference>
<evidence type="ECO:0000259" key="7">
    <source>
        <dbReference type="PROSITE" id="PS50802"/>
    </source>
</evidence>
<dbReference type="FunFam" id="3.90.70.80:FF:000001">
    <property type="entry name" value="OTU domain-containing protein"/>
    <property type="match status" value="1"/>
</dbReference>
<evidence type="ECO:0000256" key="3">
    <source>
        <dbReference type="ARBA" id="ARBA00012759"/>
    </source>
</evidence>
<accession>A0A8K0HNQ0</accession>
<evidence type="ECO:0000256" key="1">
    <source>
        <dbReference type="ARBA" id="ARBA00000707"/>
    </source>
</evidence>
<dbReference type="SUPFAM" id="SSF54001">
    <property type="entry name" value="Cysteine proteinases"/>
    <property type="match status" value="1"/>
</dbReference>
<comment type="similarity">
    <text evidence="2">Belongs to the peptidase C85 family.</text>
</comment>
<name>A0A8K0HNQ0_9ROSA</name>
<gene>
    <name evidence="8" type="ORF">FNV43_RR05413</name>
</gene>
<dbReference type="Gene3D" id="3.90.70.80">
    <property type="match status" value="1"/>
</dbReference>
<evidence type="ECO:0000256" key="5">
    <source>
        <dbReference type="ARBA" id="ARBA00022801"/>
    </source>
</evidence>
<keyword evidence="9" id="KW-1185">Reference proteome</keyword>
<dbReference type="PANTHER" id="PTHR12419">
    <property type="entry name" value="OTU DOMAIN CONTAINING PROTEIN"/>
    <property type="match status" value="1"/>
</dbReference>
<evidence type="ECO:0000256" key="2">
    <source>
        <dbReference type="ARBA" id="ARBA00010407"/>
    </source>
</evidence>
<dbReference type="PROSITE" id="PS50802">
    <property type="entry name" value="OTU"/>
    <property type="match status" value="1"/>
</dbReference>
<dbReference type="PANTHER" id="PTHR12419:SF111">
    <property type="entry name" value="OVARIAN TUMOR DOMAIN-CONTAINING DEUBIQUITINATING ENZYME 9"/>
    <property type="match status" value="1"/>
</dbReference>
<proteinExistence type="inferred from homology"/>
<evidence type="ECO:0000256" key="4">
    <source>
        <dbReference type="ARBA" id="ARBA00022786"/>
    </source>
</evidence>
<comment type="catalytic activity">
    <reaction evidence="1">
        <text>Thiol-dependent hydrolysis of ester, thioester, amide, peptide and isopeptide bonds formed by the C-terminal Gly of ubiquitin (a 76-residue protein attached to proteins as an intracellular targeting signal).</text>
        <dbReference type="EC" id="3.4.19.12"/>
    </reaction>
</comment>
<evidence type="ECO:0000256" key="6">
    <source>
        <dbReference type="SAM" id="MobiDB-lite"/>
    </source>
</evidence>
<organism evidence="8 9">
    <name type="scientific">Rhamnella rubrinervis</name>
    <dbReference type="NCBI Taxonomy" id="2594499"/>
    <lineage>
        <taxon>Eukaryota</taxon>
        <taxon>Viridiplantae</taxon>
        <taxon>Streptophyta</taxon>
        <taxon>Embryophyta</taxon>
        <taxon>Tracheophyta</taxon>
        <taxon>Spermatophyta</taxon>
        <taxon>Magnoliopsida</taxon>
        <taxon>eudicotyledons</taxon>
        <taxon>Gunneridae</taxon>
        <taxon>Pentapetalae</taxon>
        <taxon>rosids</taxon>
        <taxon>fabids</taxon>
        <taxon>Rosales</taxon>
        <taxon>Rhamnaceae</taxon>
        <taxon>rhamnoid group</taxon>
        <taxon>Rhamneae</taxon>
        <taxon>Rhamnella</taxon>
    </lineage>
</organism>
<dbReference type="EMBL" id="VOIH02000002">
    <property type="protein sequence ID" value="KAF3454965.1"/>
    <property type="molecule type" value="Genomic_DNA"/>
</dbReference>
<reference evidence="8" key="1">
    <citation type="submission" date="2020-03" db="EMBL/GenBank/DDBJ databases">
        <title>A high-quality chromosome-level genome assembly of a woody plant with both climbing and erect habits, Rhamnella rubrinervis.</title>
        <authorList>
            <person name="Lu Z."/>
            <person name="Yang Y."/>
            <person name="Zhu X."/>
            <person name="Sun Y."/>
        </authorList>
    </citation>
    <scope>NUCLEOTIDE SEQUENCE</scope>
    <source>
        <strain evidence="8">BYM</strain>
        <tissue evidence="8">Leaf</tissue>
    </source>
</reference>
<dbReference type="InterPro" id="IPR038765">
    <property type="entry name" value="Papain-like_cys_pep_sf"/>
</dbReference>
<dbReference type="GO" id="GO:0016579">
    <property type="term" value="P:protein deubiquitination"/>
    <property type="evidence" value="ECO:0007669"/>
    <property type="project" value="TreeGrafter"/>
</dbReference>
<comment type="caution">
    <text evidence="8">The sequence shown here is derived from an EMBL/GenBank/DDBJ whole genome shotgun (WGS) entry which is preliminary data.</text>
</comment>
<dbReference type="GO" id="GO:0004843">
    <property type="term" value="F:cysteine-type deubiquitinase activity"/>
    <property type="evidence" value="ECO:0007669"/>
    <property type="project" value="UniProtKB-EC"/>
</dbReference>
<feature type="region of interest" description="Disordered" evidence="6">
    <location>
        <begin position="104"/>
        <end position="131"/>
    </location>
</feature>
<evidence type="ECO:0000313" key="8">
    <source>
        <dbReference type="EMBL" id="KAF3454965.1"/>
    </source>
</evidence>
<keyword evidence="4" id="KW-0833">Ubl conjugation pathway</keyword>
<feature type="domain" description="OTU" evidence="7">
    <location>
        <begin position="197"/>
        <end position="321"/>
    </location>
</feature>
<dbReference type="OrthoDB" id="415023at2759"/>
<dbReference type="Pfam" id="PF02338">
    <property type="entry name" value="OTU"/>
    <property type="match status" value="1"/>
</dbReference>
<evidence type="ECO:0000313" key="9">
    <source>
        <dbReference type="Proteomes" id="UP000796880"/>
    </source>
</evidence>
<keyword evidence="5" id="KW-0378">Hydrolase</keyword>
<dbReference type="EC" id="3.4.19.12" evidence="3"/>
<protein>
    <recommendedName>
        <fullName evidence="3">ubiquitinyl hydrolase 1</fullName>
        <ecNumber evidence="3">3.4.19.12</ecNumber>
    </recommendedName>
</protein>
<dbReference type="AlphaFoldDB" id="A0A8K0HNQ0"/>
<sequence>MLTYEQDPDVLRWGLQLFEGDPYSNCCYSGNVQQDHGNYYHGQYFREDTYDTDCSNVDNDELMVHSLQEKLSHLEVLEEPGSPNGVENFQPSVFPQDWLNQSVGNYGSEQESGHEGADAIGPSSSCSSPDENSYCGDEWSYSLELTDEHALDGEVGKRLNQMVPIPHIPRINGEIPSVDEATLDHQRLLDRLQLFGLIEHKVEGDGNCQFRALSDQFYRTPEHHKFVREQVVNQLKSYPEIYEGYVPMAYGDYLEKISQNGEWGDHVTLQAAADSYGVKILVITSFKDTDYIEILPDVEKSTRVICLSFWAEVHYNSIYPEVDLPVFETKKKKKRWMRQNEHVESADDYQ</sequence>
<dbReference type="InterPro" id="IPR003323">
    <property type="entry name" value="OTU_dom"/>
</dbReference>
<dbReference type="Proteomes" id="UP000796880">
    <property type="component" value="Unassembled WGS sequence"/>
</dbReference>
<dbReference type="CDD" id="cd22751">
    <property type="entry name" value="OTU_plant_OTU9-like"/>
    <property type="match status" value="1"/>
</dbReference>